<dbReference type="EMBL" id="JAMSHJ010000003">
    <property type="protein sequence ID" value="KAI5425102.1"/>
    <property type="molecule type" value="Genomic_DNA"/>
</dbReference>
<evidence type="ECO:0000313" key="1">
    <source>
        <dbReference type="EMBL" id="KAI5425102.1"/>
    </source>
</evidence>
<keyword evidence="2" id="KW-1185">Reference proteome</keyword>
<organism evidence="1 2">
    <name type="scientific">Pisum sativum</name>
    <name type="common">Garden pea</name>
    <name type="synonym">Lathyrus oleraceus</name>
    <dbReference type="NCBI Taxonomy" id="3888"/>
    <lineage>
        <taxon>Eukaryota</taxon>
        <taxon>Viridiplantae</taxon>
        <taxon>Streptophyta</taxon>
        <taxon>Embryophyta</taxon>
        <taxon>Tracheophyta</taxon>
        <taxon>Spermatophyta</taxon>
        <taxon>Magnoliopsida</taxon>
        <taxon>eudicotyledons</taxon>
        <taxon>Gunneridae</taxon>
        <taxon>Pentapetalae</taxon>
        <taxon>rosids</taxon>
        <taxon>fabids</taxon>
        <taxon>Fabales</taxon>
        <taxon>Fabaceae</taxon>
        <taxon>Papilionoideae</taxon>
        <taxon>50 kb inversion clade</taxon>
        <taxon>NPAAA clade</taxon>
        <taxon>Hologalegina</taxon>
        <taxon>IRL clade</taxon>
        <taxon>Fabeae</taxon>
        <taxon>Lathyrus</taxon>
    </lineage>
</organism>
<evidence type="ECO:0000313" key="2">
    <source>
        <dbReference type="Proteomes" id="UP001058974"/>
    </source>
</evidence>
<accession>A0A9D4XQX8</accession>
<comment type="caution">
    <text evidence="1">The sequence shown here is derived from an EMBL/GenBank/DDBJ whole genome shotgun (WGS) entry which is preliminary data.</text>
</comment>
<dbReference type="Proteomes" id="UP001058974">
    <property type="component" value="Chromosome 3"/>
</dbReference>
<sequence length="166" mass="18894">MGSGALQRRKSPGALQGDSLLVIGDPISERDHIDAILQGTLEECNPFIMMIYSKVEHAYIYDVEAFLYIQEAQLDNYRQELTSFNATTNVVKGLVNSEGTKHVAYNANGHQYYCGRGRNTRGRVCGRKTYTTSNMPTCQLCNKYGHYVLECWHRFDESFHHAHNQP</sequence>
<reference evidence="1 2" key="1">
    <citation type="journal article" date="2022" name="Nat. Genet.">
        <title>Improved pea reference genome and pan-genome highlight genomic features and evolutionary characteristics.</title>
        <authorList>
            <person name="Yang T."/>
            <person name="Liu R."/>
            <person name="Luo Y."/>
            <person name="Hu S."/>
            <person name="Wang D."/>
            <person name="Wang C."/>
            <person name="Pandey M.K."/>
            <person name="Ge S."/>
            <person name="Xu Q."/>
            <person name="Li N."/>
            <person name="Li G."/>
            <person name="Huang Y."/>
            <person name="Saxena R.K."/>
            <person name="Ji Y."/>
            <person name="Li M."/>
            <person name="Yan X."/>
            <person name="He Y."/>
            <person name="Liu Y."/>
            <person name="Wang X."/>
            <person name="Xiang C."/>
            <person name="Varshney R.K."/>
            <person name="Ding H."/>
            <person name="Gao S."/>
            <person name="Zong X."/>
        </authorList>
    </citation>
    <scope>NUCLEOTIDE SEQUENCE [LARGE SCALE GENOMIC DNA]</scope>
    <source>
        <strain evidence="1 2">cv. Zhongwan 6</strain>
    </source>
</reference>
<protein>
    <submittedName>
        <fullName evidence="1">Uncharacterized protein</fullName>
    </submittedName>
</protein>
<proteinExistence type="predicted"/>
<name>A0A9D4XQX8_PEA</name>
<dbReference type="Gramene" id="Psat03G0105200-T1">
    <property type="protein sequence ID" value="KAI5425102.1"/>
    <property type="gene ID" value="KIW84_031052"/>
</dbReference>
<gene>
    <name evidence="1" type="ORF">KIW84_031052</name>
</gene>
<dbReference type="AlphaFoldDB" id="A0A9D4XQX8"/>